<dbReference type="Pfam" id="PF01580">
    <property type="entry name" value="FtsK_SpoIIIE"/>
    <property type="match status" value="1"/>
</dbReference>
<dbReference type="GO" id="GO:0005524">
    <property type="term" value="F:ATP binding"/>
    <property type="evidence" value="ECO:0007669"/>
    <property type="project" value="UniProtKB-UniRule"/>
</dbReference>
<keyword evidence="6" id="KW-0132">Cell division</keyword>
<reference evidence="6 7" key="1">
    <citation type="journal article" date="2014" name="Int. J. Syst. Evol. Microbiol.">
        <title>Complete genome sequence of Corynebacterium casei LMG S-19264T (=DSM 44701T), isolated from a smear-ripened cheese.</title>
        <authorList>
            <consortium name="US DOE Joint Genome Institute (JGI-PGF)"/>
            <person name="Walter F."/>
            <person name="Albersmeier A."/>
            <person name="Kalinowski J."/>
            <person name="Ruckert C."/>
        </authorList>
    </citation>
    <scope>NUCLEOTIDE SEQUENCE [LARGE SCALE GENOMIC DNA]</scope>
    <source>
        <strain evidence="6 7">CGMCC 4.7206</strain>
    </source>
</reference>
<comment type="caution">
    <text evidence="6">The sequence shown here is derived from an EMBL/GenBank/DDBJ whole genome shotgun (WGS) entry which is preliminary data.</text>
</comment>
<dbReference type="RefSeq" id="WP_188988417.1">
    <property type="nucleotide sequence ID" value="NZ_BMMT01000011.1"/>
</dbReference>
<gene>
    <name evidence="6" type="primary">ftsK</name>
    <name evidence="6" type="ORF">GCM10011581_31860</name>
</gene>
<name>A0A917JYF1_9PSEU</name>
<proteinExistence type="predicted"/>
<feature type="binding site" evidence="3">
    <location>
        <begin position="222"/>
        <end position="229"/>
    </location>
    <ligand>
        <name>ATP</name>
        <dbReference type="ChEBI" id="CHEBI:30616"/>
    </ligand>
</feature>
<dbReference type="CDD" id="cd01127">
    <property type="entry name" value="TrwB_TraG_TraD_VirD4"/>
    <property type="match status" value="1"/>
</dbReference>
<dbReference type="InterPro" id="IPR050206">
    <property type="entry name" value="FtsK/SpoIIIE/SftA"/>
</dbReference>
<dbReference type="Gene3D" id="3.40.50.300">
    <property type="entry name" value="P-loop containing nucleotide triphosphate hydrolases"/>
    <property type="match status" value="1"/>
</dbReference>
<organism evidence="6 7">
    <name type="scientific">Saccharopolyspora thermophila</name>
    <dbReference type="NCBI Taxonomy" id="89367"/>
    <lineage>
        <taxon>Bacteria</taxon>
        <taxon>Bacillati</taxon>
        <taxon>Actinomycetota</taxon>
        <taxon>Actinomycetes</taxon>
        <taxon>Pseudonocardiales</taxon>
        <taxon>Pseudonocardiaceae</taxon>
        <taxon>Saccharopolyspora</taxon>
    </lineage>
</organism>
<evidence type="ECO:0000256" key="4">
    <source>
        <dbReference type="SAM" id="Phobius"/>
    </source>
</evidence>
<evidence type="ECO:0000313" key="6">
    <source>
        <dbReference type="EMBL" id="GGI92341.1"/>
    </source>
</evidence>
<dbReference type="PROSITE" id="PS50901">
    <property type="entry name" value="FTSK"/>
    <property type="match status" value="1"/>
</dbReference>
<evidence type="ECO:0000259" key="5">
    <source>
        <dbReference type="PROSITE" id="PS50901"/>
    </source>
</evidence>
<dbReference type="EMBL" id="BMMT01000011">
    <property type="protein sequence ID" value="GGI92341.1"/>
    <property type="molecule type" value="Genomic_DNA"/>
</dbReference>
<keyword evidence="4" id="KW-1133">Transmembrane helix</keyword>
<feature type="domain" description="FtsK" evidence="5">
    <location>
        <begin position="204"/>
        <end position="386"/>
    </location>
</feature>
<keyword evidence="4" id="KW-0472">Membrane</keyword>
<dbReference type="InterPro" id="IPR002543">
    <property type="entry name" value="FtsK_dom"/>
</dbReference>
<keyword evidence="4" id="KW-0812">Transmembrane</keyword>
<dbReference type="InterPro" id="IPR027417">
    <property type="entry name" value="P-loop_NTPase"/>
</dbReference>
<dbReference type="GO" id="GO:0051301">
    <property type="term" value="P:cell division"/>
    <property type="evidence" value="ECO:0007669"/>
    <property type="project" value="UniProtKB-KW"/>
</dbReference>
<evidence type="ECO:0000313" key="7">
    <source>
        <dbReference type="Proteomes" id="UP000597989"/>
    </source>
</evidence>
<dbReference type="PANTHER" id="PTHR22683:SF41">
    <property type="entry name" value="DNA TRANSLOCASE FTSK"/>
    <property type="match status" value="1"/>
</dbReference>
<keyword evidence="1 3" id="KW-0547">Nucleotide-binding</keyword>
<feature type="transmembrane region" description="Helical" evidence="4">
    <location>
        <begin position="37"/>
        <end position="60"/>
    </location>
</feature>
<accession>A0A917JYF1</accession>
<dbReference type="GO" id="GO:0003677">
    <property type="term" value="F:DNA binding"/>
    <property type="evidence" value="ECO:0007669"/>
    <property type="project" value="InterPro"/>
</dbReference>
<dbReference type="PANTHER" id="PTHR22683">
    <property type="entry name" value="SPORULATION PROTEIN RELATED"/>
    <property type="match status" value="1"/>
</dbReference>
<evidence type="ECO:0000256" key="3">
    <source>
        <dbReference type="PROSITE-ProRule" id="PRU00289"/>
    </source>
</evidence>
<keyword evidence="2 3" id="KW-0067">ATP-binding</keyword>
<dbReference type="SUPFAM" id="SSF52540">
    <property type="entry name" value="P-loop containing nucleoside triphosphate hydrolases"/>
    <property type="match status" value="1"/>
</dbReference>
<keyword evidence="6" id="KW-0131">Cell cycle</keyword>
<evidence type="ECO:0000256" key="2">
    <source>
        <dbReference type="ARBA" id="ARBA00022840"/>
    </source>
</evidence>
<dbReference type="AlphaFoldDB" id="A0A917JYF1"/>
<dbReference type="Proteomes" id="UP000597989">
    <property type="component" value="Unassembled WGS sequence"/>
</dbReference>
<protein>
    <submittedName>
        <fullName evidence="6">Cell division protein FtsK</fullName>
    </submittedName>
</protein>
<evidence type="ECO:0000256" key="1">
    <source>
        <dbReference type="ARBA" id="ARBA00022741"/>
    </source>
</evidence>
<sequence length="508" mass="56832">MRTTVVGAENTSPIRWGLRQVAGHPRTSSSALVGSAAVFWFGLHTMLWAVGIAVLAGVSWRLLDKPTFDRFAGRLLRAWWRRWWTYQRPWLRIMTACNLTTTDHKGETLVPRVTGVRCTWSWDTVSVRMAKGQAPEDFEQAIERLANAFRARSTNVRLVKPGKLALDFQRREPFDEMIIPLPPLAESTSAVDLRRLPVGMDEYGRDFTLNLLQRDLHVLLGGATGAGKGSYMWALLRSLAPLIRAGLVRLWVIDPKGGQEFGMGRAMYHAFADTDADGLALMQTYVKTLDERKLELGRAGVRTFTPSRETPLELLICDELAAMTAFASRWITVAFAPLMSKALTQYRSVGGRIIAATQEPTKDNVPMRGLFPTKIALRLDSASYVDMCLGEGMRDMGALADKIPEILAGVAYAKRDGRREPLRVRAPYSRDEDIAELVEFCTSVGTVTELRRDVTAPAEGQEREEPADVYAIDFEALEVDDYDTDQDQTDEVDVIEHFEGDEDDEEIA</sequence>